<dbReference type="EC" id="2.3.1.48" evidence="3 9"/>
<dbReference type="InterPro" id="IPR017380">
    <property type="entry name" value="Hist_AcTrfase_B-typ_cat-su"/>
</dbReference>
<dbReference type="Gene3D" id="3.40.630.30">
    <property type="match status" value="1"/>
</dbReference>
<evidence type="ECO:0000313" key="15">
    <source>
        <dbReference type="EMBL" id="JAS73112.1"/>
    </source>
</evidence>
<evidence type="ECO:0000259" key="13">
    <source>
        <dbReference type="Pfam" id="PF10394"/>
    </source>
</evidence>
<feature type="site" description="Interaction with histone H4 N-terminus" evidence="12">
    <location>
        <position position="187"/>
    </location>
</feature>
<evidence type="ECO:0000256" key="9">
    <source>
        <dbReference type="PIRNR" id="PIRNR038084"/>
    </source>
</evidence>
<dbReference type="Pfam" id="PF21183">
    <property type="entry name" value="HAT1_C"/>
    <property type="match status" value="1"/>
</dbReference>
<dbReference type="GO" id="GO:0031509">
    <property type="term" value="P:subtelomeric heterochromatin formation"/>
    <property type="evidence" value="ECO:0007669"/>
    <property type="project" value="InterPro"/>
</dbReference>
<dbReference type="PIRSF" id="PIRSF038084">
    <property type="entry name" value="HAT-B_cat"/>
    <property type="match status" value="1"/>
</dbReference>
<evidence type="ECO:0000256" key="4">
    <source>
        <dbReference type="ARBA" id="ARBA00021268"/>
    </source>
</evidence>
<dbReference type="InterPro" id="IPR013523">
    <property type="entry name" value="Hist_AcTrfase_HAT1_C"/>
</dbReference>
<evidence type="ECO:0000256" key="1">
    <source>
        <dbReference type="ARBA" id="ARBA00004123"/>
    </source>
</evidence>
<dbReference type="Gene3D" id="3.90.360.10">
    <property type="entry name" value="Histone acetyl transferase 1 (HAT1), N-terminal domain"/>
    <property type="match status" value="1"/>
</dbReference>
<evidence type="ECO:0000256" key="5">
    <source>
        <dbReference type="ARBA" id="ARBA00022679"/>
    </source>
</evidence>
<dbReference type="GO" id="GO:0042393">
    <property type="term" value="F:histone binding"/>
    <property type="evidence" value="ECO:0007669"/>
    <property type="project" value="InterPro"/>
</dbReference>
<keyword evidence="7 9" id="KW-0012">Acyltransferase</keyword>
<accession>A0A1B6HEP4</accession>
<dbReference type="CDD" id="cd04301">
    <property type="entry name" value="NAT_SF"/>
    <property type="match status" value="1"/>
</dbReference>
<dbReference type="InterPro" id="IPR037113">
    <property type="entry name" value="Hat1_N_sf"/>
</dbReference>
<protein>
    <recommendedName>
        <fullName evidence="4 9">Histone acetyltransferase type B catalytic subunit</fullName>
        <ecNumber evidence="3 9">2.3.1.48</ecNumber>
    </recommendedName>
</protein>
<dbReference type="SUPFAM" id="SSF55729">
    <property type="entry name" value="Acyl-CoA N-acyltransferases (Nat)"/>
    <property type="match status" value="1"/>
</dbReference>
<dbReference type="GO" id="GO:0005634">
    <property type="term" value="C:nucleus"/>
    <property type="evidence" value="ECO:0007669"/>
    <property type="project" value="UniProtKB-SubCell"/>
</dbReference>
<feature type="active site" description="Proton donor/acceptor" evidence="10">
    <location>
        <position position="265"/>
    </location>
</feature>
<sequence>MEVDIAGSREGEFVCDSNEVLEFKLVRSVKDIENDSVSFKPEMSHQIFGDNESIFGYKGLRVKLYYSACRLTMYLGQEYQTIVDPDTFDGVEPDNVLQLIQEKLQIPHVIKNIDEFVNALKDDESFQPFGDKMTSFTIEEDYGSKTYDIYHCDTSNQKFLNFHERLQTFILFYIDAASYIDVDDSKWQFFVLYEKYKSPTGVECHAVAGYCTVYEYYAYPDRTRPRVSQMLVLPPFQRHGLGVHLLCSVYQHYRGVDAVTDITVEDPNEEFQHLRDYVDASLCSTLDSFSPDKLRMGFNPAMANEACLKFKINKKQARRVYEILRLKETNIHDESDYSSYRLDVKRRLNIPFQKETALIKKLKSQLEQDPQLSTALGLKTPEQRFDTLDKMFTETEKEYKTILRRMEERPLSTNMF</sequence>
<evidence type="ECO:0000256" key="3">
    <source>
        <dbReference type="ARBA" id="ARBA00013184"/>
    </source>
</evidence>
<organism evidence="15">
    <name type="scientific">Homalodisca liturata</name>
    <dbReference type="NCBI Taxonomy" id="320908"/>
    <lineage>
        <taxon>Eukaryota</taxon>
        <taxon>Metazoa</taxon>
        <taxon>Ecdysozoa</taxon>
        <taxon>Arthropoda</taxon>
        <taxon>Hexapoda</taxon>
        <taxon>Insecta</taxon>
        <taxon>Pterygota</taxon>
        <taxon>Neoptera</taxon>
        <taxon>Paraneoptera</taxon>
        <taxon>Hemiptera</taxon>
        <taxon>Auchenorrhyncha</taxon>
        <taxon>Membracoidea</taxon>
        <taxon>Cicadellidae</taxon>
        <taxon>Cicadellinae</taxon>
        <taxon>Proconiini</taxon>
        <taxon>Homalodisca</taxon>
    </lineage>
</organism>
<gene>
    <name evidence="15" type="ORF">g.4521</name>
</gene>
<name>A0A1B6HEP4_9HEMI</name>
<evidence type="ECO:0000256" key="8">
    <source>
        <dbReference type="ARBA" id="ARBA00048017"/>
    </source>
</evidence>
<comment type="catalytic activity">
    <reaction evidence="8 9">
        <text>L-lysyl-[protein] + acetyl-CoA = N(6)-acetyl-L-lysyl-[protein] + CoA + H(+)</text>
        <dbReference type="Rhea" id="RHEA:45948"/>
        <dbReference type="Rhea" id="RHEA-COMP:9752"/>
        <dbReference type="Rhea" id="RHEA-COMP:10731"/>
        <dbReference type="ChEBI" id="CHEBI:15378"/>
        <dbReference type="ChEBI" id="CHEBI:29969"/>
        <dbReference type="ChEBI" id="CHEBI:57287"/>
        <dbReference type="ChEBI" id="CHEBI:57288"/>
        <dbReference type="ChEBI" id="CHEBI:61930"/>
        <dbReference type="EC" id="2.3.1.48"/>
    </reaction>
</comment>
<dbReference type="GO" id="GO:0004402">
    <property type="term" value="F:histone acetyltransferase activity"/>
    <property type="evidence" value="ECO:0007669"/>
    <property type="project" value="UniProtKB-UniRule"/>
</dbReference>
<feature type="binding site" evidence="11">
    <location>
        <position position="268"/>
    </location>
    <ligand>
        <name>acetyl-CoA</name>
        <dbReference type="ChEBI" id="CHEBI:57288"/>
    </ligand>
</feature>
<keyword evidence="5 9" id="KW-0808">Transferase</keyword>
<reference evidence="15" key="1">
    <citation type="submission" date="2015-11" db="EMBL/GenBank/DDBJ databases">
        <title>De novo transcriptome assembly of four potential Pierce s Disease insect vectors from Arizona vineyards.</title>
        <authorList>
            <person name="Tassone E.E."/>
        </authorList>
    </citation>
    <scope>NUCLEOTIDE SEQUENCE</scope>
</reference>
<evidence type="ECO:0000256" key="2">
    <source>
        <dbReference type="ARBA" id="ARBA00010543"/>
    </source>
</evidence>
<dbReference type="EMBL" id="GECU01034594">
    <property type="protein sequence ID" value="JAS73112.1"/>
    <property type="molecule type" value="Transcribed_RNA"/>
</dbReference>
<feature type="region of interest" description="Interaction with histone H4 N-terminus" evidence="11">
    <location>
        <begin position="50"/>
        <end position="52"/>
    </location>
</feature>
<feature type="domain" description="Histone acetyl transferase HAT1 N-terminal" evidence="13">
    <location>
        <begin position="13"/>
        <end position="175"/>
    </location>
</feature>
<feature type="region of interest" description="Interaction with histone H4 N-terminus" evidence="11">
    <location>
        <begin position="214"/>
        <end position="216"/>
    </location>
</feature>
<dbReference type="Pfam" id="PF10394">
    <property type="entry name" value="Hat1_N"/>
    <property type="match status" value="1"/>
</dbReference>
<dbReference type="PANTHER" id="PTHR12046">
    <property type="entry name" value="HISTONE ACETYLTRANSFERASE TYPE B CATALYTIC SUBUNIT"/>
    <property type="match status" value="1"/>
</dbReference>
<dbReference type="InterPro" id="IPR048776">
    <property type="entry name" value="HAT1_C"/>
</dbReference>
<dbReference type="InterPro" id="IPR016181">
    <property type="entry name" value="Acyl_CoA_acyltransferase"/>
</dbReference>
<dbReference type="InterPro" id="IPR019467">
    <property type="entry name" value="Hat1_N"/>
</dbReference>
<proteinExistence type="inferred from homology"/>
<evidence type="ECO:0000256" key="7">
    <source>
        <dbReference type="ARBA" id="ARBA00023315"/>
    </source>
</evidence>
<evidence type="ECO:0000256" key="6">
    <source>
        <dbReference type="ARBA" id="ARBA00023242"/>
    </source>
</evidence>
<feature type="domain" description="Histone acetyltransferase type B catalytic subunit C-terminal" evidence="14">
    <location>
        <begin position="275"/>
        <end position="326"/>
    </location>
</feature>
<keyword evidence="6" id="KW-0539">Nucleus</keyword>
<dbReference type="AlphaFoldDB" id="A0A1B6HEP4"/>
<comment type="subcellular location">
    <subcellularLocation>
        <location evidence="1">Nucleus</location>
    </subcellularLocation>
</comment>
<evidence type="ECO:0000256" key="10">
    <source>
        <dbReference type="PIRSR" id="PIRSR038084-1"/>
    </source>
</evidence>
<evidence type="ECO:0000256" key="12">
    <source>
        <dbReference type="PIRSR" id="PIRSR038084-3"/>
    </source>
</evidence>
<dbReference type="GO" id="GO:0000781">
    <property type="term" value="C:chromosome, telomeric region"/>
    <property type="evidence" value="ECO:0007669"/>
    <property type="project" value="GOC"/>
</dbReference>
<evidence type="ECO:0000256" key="11">
    <source>
        <dbReference type="PIRSR" id="PIRSR038084-2"/>
    </source>
</evidence>
<dbReference type="Gene3D" id="1.10.10.390">
    <property type="match status" value="1"/>
</dbReference>
<evidence type="ECO:0000259" key="14">
    <source>
        <dbReference type="Pfam" id="PF21183"/>
    </source>
</evidence>
<comment type="similarity">
    <text evidence="2 9">Belongs to the HAT1 family.</text>
</comment>